<proteinExistence type="predicted"/>
<accession>A0A4P8L5Z3</accession>
<dbReference type="Gene3D" id="1.10.1660.10">
    <property type="match status" value="1"/>
</dbReference>
<gene>
    <name evidence="1" type="ORF">FDQ92_06710</name>
</gene>
<name>A0A4P8L5Z3_9BACT</name>
<dbReference type="AlphaFoldDB" id="A0A4P8L5Z3"/>
<sequence length="103" mass="11975">MIRLRRTSRLEAYLDVYDVAAETGVHPEFIRRLVRLGLLDPVEAREDERLLFEVSAVPLVRKIIRLRRDLGLNYAGIGVVLELMERIESLEAKIRELEGDLFE</sequence>
<dbReference type="OrthoDB" id="5526358at2"/>
<dbReference type="KEGG" id="dax:FDQ92_06710"/>
<dbReference type="Proteomes" id="UP000298602">
    <property type="component" value="Chromosome"/>
</dbReference>
<reference evidence="1 2" key="1">
    <citation type="submission" date="2019-05" db="EMBL/GenBank/DDBJ databases">
        <title>The Complete Genome Sequence of the n-alkane-degrading Desulfoglaeba alkanexedens ALDC reveals multiple alkylsuccinate synthase gene clusters.</title>
        <authorList>
            <person name="Callaghan A.V."/>
            <person name="Davidova I.A."/>
            <person name="Duncan K.E."/>
            <person name="Morris B."/>
            <person name="McInerney M.J."/>
        </authorList>
    </citation>
    <scope>NUCLEOTIDE SEQUENCE [LARGE SCALE GENOMIC DNA]</scope>
    <source>
        <strain evidence="1 2">ALDC</strain>
    </source>
</reference>
<dbReference type="EMBL" id="CP040098">
    <property type="protein sequence ID" value="QCQ23476.1"/>
    <property type="molecule type" value="Genomic_DNA"/>
</dbReference>
<evidence type="ECO:0000313" key="2">
    <source>
        <dbReference type="Proteomes" id="UP000298602"/>
    </source>
</evidence>
<dbReference type="InterPro" id="IPR009061">
    <property type="entry name" value="DNA-bd_dom_put_sf"/>
</dbReference>
<dbReference type="Pfam" id="PF13591">
    <property type="entry name" value="MerR_2"/>
    <property type="match status" value="1"/>
</dbReference>
<evidence type="ECO:0000313" key="1">
    <source>
        <dbReference type="EMBL" id="QCQ23476.1"/>
    </source>
</evidence>
<reference evidence="1 2" key="2">
    <citation type="submission" date="2019-05" db="EMBL/GenBank/DDBJ databases">
        <authorList>
            <person name="Suflita J.M."/>
            <person name="Marks C.R."/>
        </authorList>
    </citation>
    <scope>NUCLEOTIDE SEQUENCE [LARGE SCALE GENOMIC DNA]</scope>
    <source>
        <strain evidence="1 2">ALDC</strain>
    </source>
</reference>
<keyword evidence="2" id="KW-1185">Reference proteome</keyword>
<dbReference type="SUPFAM" id="SSF46955">
    <property type="entry name" value="Putative DNA-binding domain"/>
    <property type="match status" value="1"/>
</dbReference>
<protein>
    <submittedName>
        <fullName evidence="1">MerR family transcriptional regulator</fullName>
    </submittedName>
</protein>
<organism evidence="1 2">
    <name type="scientific">Desulfoglaeba alkanexedens ALDC</name>
    <dbReference type="NCBI Taxonomy" id="980445"/>
    <lineage>
        <taxon>Bacteria</taxon>
        <taxon>Pseudomonadati</taxon>
        <taxon>Thermodesulfobacteriota</taxon>
        <taxon>Syntrophobacteria</taxon>
        <taxon>Syntrophobacterales</taxon>
        <taxon>Syntrophobacteraceae</taxon>
        <taxon>Desulfoglaeba</taxon>
    </lineage>
</organism>